<dbReference type="PROSITE" id="PS51935">
    <property type="entry name" value="NLPC_P60"/>
    <property type="match status" value="1"/>
</dbReference>
<name>A0ABU2B8A0_9CORY</name>
<accession>A0ABU2B8A0</accession>
<organism evidence="6 7">
    <name type="scientific">Corynebacterium felinum</name>
    <dbReference type="NCBI Taxonomy" id="131318"/>
    <lineage>
        <taxon>Bacteria</taxon>
        <taxon>Bacillati</taxon>
        <taxon>Actinomycetota</taxon>
        <taxon>Actinomycetes</taxon>
        <taxon>Mycobacteriales</taxon>
        <taxon>Corynebacteriaceae</taxon>
        <taxon>Corynebacterium</taxon>
    </lineage>
</organism>
<gene>
    <name evidence="6" type="ORF">J2S37_001375</name>
</gene>
<keyword evidence="4" id="KW-0788">Thiol protease</keyword>
<dbReference type="Pfam" id="PF00877">
    <property type="entry name" value="NLPC_P60"/>
    <property type="match status" value="1"/>
</dbReference>
<proteinExistence type="inferred from homology"/>
<protein>
    <submittedName>
        <fullName evidence="6">Cell wall-associated NlpC family hydrolase</fullName>
    </submittedName>
</protein>
<comment type="caution">
    <text evidence="6">The sequence shown here is derived from an EMBL/GenBank/DDBJ whole genome shotgun (WGS) entry which is preliminary data.</text>
</comment>
<evidence type="ECO:0000313" key="6">
    <source>
        <dbReference type="EMBL" id="MDR7354837.1"/>
    </source>
</evidence>
<evidence type="ECO:0000256" key="3">
    <source>
        <dbReference type="ARBA" id="ARBA00022801"/>
    </source>
</evidence>
<dbReference type="PANTHER" id="PTHR47359">
    <property type="entry name" value="PEPTIDOGLYCAN DL-ENDOPEPTIDASE CWLO"/>
    <property type="match status" value="1"/>
</dbReference>
<evidence type="ECO:0000259" key="5">
    <source>
        <dbReference type="PROSITE" id="PS51935"/>
    </source>
</evidence>
<keyword evidence="3 6" id="KW-0378">Hydrolase</keyword>
<feature type="domain" description="NlpC/P60" evidence="5">
    <location>
        <begin position="193"/>
        <end position="305"/>
    </location>
</feature>
<evidence type="ECO:0000256" key="4">
    <source>
        <dbReference type="ARBA" id="ARBA00022807"/>
    </source>
</evidence>
<dbReference type="SUPFAM" id="SSF54001">
    <property type="entry name" value="Cysteine proteinases"/>
    <property type="match status" value="1"/>
</dbReference>
<dbReference type="InterPro" id="IPR051794">
    <property type="entry name" value="PG_Endopeptidase_C40"/>
</dbReference>
<dbReference type="Proteomes" id="UP001183619">
    <property type="component" value="Unassembled WGS sequence"/>
</dbReference>
<dbReference type="Gene3D" id="3.90.1720.10">
    <property type="entry name" value="endopeptidase domain like (from Nostoc punctiforme)"/>
    <property type="match status" value="1"/>
</dbReference>
<reference evidence="6 7" key="1">
    <citation type="submission" date="2023-07" db="EMBL/GenBank/DDBJ databases">
        <title>Sequencing the genomes of 1000 actinobacteria strains.</title>
        <authorList>
            <person name="Klenk H.-P."/>
        </authorList>
    </citation>
    <scope>NUCLEOTIDE SEQUENCE [LARGE SCALE GENOMIC DNA]</scope>
    <source>
        <strain evidence="6 7">DSM 44508</strain>
    </source>
</reference>
<dbReference type="GO" id="GO:0016787">
    <property type="term" value="F:hydrolase activity"/>
    <property type="evidence" value="ECO:0007669"/>
    <property type="project" value="UniProtKB-KW"/>
</dbReference>
<dbReference type="InterPro" id="IPR038765">
    <property type="entry name" value="Papain-like_cys_pep_sf"/>
</dbReference>
<dbReference type="InterPro" id="IPR000064">
    <property type="entry name" value="NLP_P60_dom"/>
</dbReference>
<evidence type="ECO:0000256" key="2">
    <source>
        <dbReference type="ARBA" id="ARBA00022670"/>
    </source>
</evidence>
<dbReference type="RefSeq" id="WP_277104947.1">
    <property type="nucleotide sequence ID" value="NZ_BAAAJS010000040.1"/>
</dbReference>
<evidence type="ECO:0000313" key="7">
    <source>
        <dbReference type="Proteomes" id="UP001183619"/>
    </source>
</evidence>
<dbReference type="PANTHER" id="PTHR47359:SF3">
    <property type="entry name" value="NLP_P60 DOMAIN-CONTAINING PROTEIN-RELATED"/>
    <property type="match status" value="1"/>
</dbReference>
<sequence>MIDVSVFADEVAQWLPALVSELFELPVIPEFEQVEAVAKSFGAEPLTFIAEHKQLHDDVAEAARTVAAAVPHLVVAKESLEAIAFSHAQRAAVLIPQALNPVPAVHIPAQQALVGLYASFQQQVSQQLVVLREALAPYTRQLQRIAEKEAALRFTTGSRGRALPVGAGRSSQGEVVDALALSSGSSSSSVDERARGQRALDAARSALGTPYVWGGTTHSGFDCSGLTQWAWREAGVEIPRLAEHQTVGRPVSREELIPGDLIVWNGHVAMYAGNDQLIEAGDPVQVGPMRTTNMGMAFKGYFRPS</sequence>
<keyword evidence="2" id="KW-0645">Protease</keyword>
<comment type="similarity">
    <text evidence="1">Belongs to the peptidase C40 family.</text>
</comment>
<dbReference type="EMBL" id="JAVDYF010000001">
    <property type="protein sequence ID" value="MDR7354837.1"/>
    <property type="molecule type" value="Genomic_DNA"/>
</dbReference>
<keyword evidence="7" id="KW-1185">Reference proteome</keyword>
<evidence type="ECO:0000256" key="1">
    <source>
        <dbReference type="ARBA" id="ARBA00007074"/>
    </source>
</evidence>